<feature type="compositionally biased region" description="Polar residues" evidence="1">
    <location>
        <begin position="30"/>
        <end position="41"/>
    </location>
</feature>
<evidence type="ECO:0000313" key="3">
    <source>
        <dbReference type="Proteomes" id="UP001281410"/>
    </source>
</evidence>
<name>A0AAE0EJS2_9ROSI</name>
<evidence type="ECO:0000256" key="1">
    <source>
        <dbReference type="SAM" id="MobiDB-lite"/>
    </source>
</evidence>
<comment type="caution">
    <text evidence="2">The sequence shown here is derived from an EMBL/GenBank/DDBJ whole genome shotgun (WGS) entry which is preliminary data.</text>
</comment>
<sequence>MCVEYENLPAFCSTCSSIGHLRSSYGWNKSSKVPLTSSAKSTQEKTGDSRVFGDDGFPTVQPYSSKSIYSPVIAAQDKVPLSNVFSAIHQDLGGQDSLVVYTSVGFNLISGSIQSTGFNDGVTNSALVYSSSVADPSISFVSSAVWVVHYLKTIVQGSSAVNQASEMEEGELANANVAQRALRVERRLASLKSSASFPDAQIVHCNDHQLIVLLSIGSQLSNFEVSSHKPFRFQSMWLEHPDYIAIIYRIWSSHVVGRPPQVVINKLRSLNKALKTWNWEVFGDLNSAIAEKSAELHSIQPDLSKQGSDVVIVVQEFFITGVIFPSLNSSFIVLLPKLRDWISIDRFRPIELSNFLFKISSKILADRLARRARIISPQQFRFIRDRHIKDCIALASGYVNVLQKKYCGDGILRSSRLLVPLNVPEGYFCCSRGVRQGDPLSTFLFGIAEDFLSRLLTRMIFCRGTQKNLKNIMGAFRDYDKILSKFAKWKGKSISLAGRATLIRSVITGTFMHSFMTYKWPSSLLSLINPNPVRERVSDFIDKGRWVLDDCFRARFPDLCFQIDRIGISPVVDSLIWANSQDGRASCKATYSQFFHDIPQDVWWRDTNFLEIGCIRNCMDNLLILRRFGFRGRPSKALVIKSVVWSPPASGWIKVNIDGATIGSLRVSGCGGIFRNYRDFVKGCFAIPLG</sequence>
<dbReference type="PANTHER" id="PTHR46890:SF1">
    <property type="entry name" value="REVERSE TRANSCRIPTASE DOMAIN-CONTAINING PROTEIN"/>
    <property type="match status" value="1"/>
</dbReference>
<dbReference type="PANTHER" id="PTHR46890">
    <property type="entry name" value="NON-LTR RETROLELEMENT REVERSE TRANSCRIPTASE-LIKE PROTEIN-RELATED"/>
    <property type="match status" value="1"/>
</dbReference>
<proteinExistence type="predicted"/>
<keyword evidence="3" id="KW-1185">Reference proteome</keyword>
<organism evidence="2 3">
    <name type="scientific">Dipteronia sinensis</name>
    <dbReference type="NCBI Taxonomy" id="43782"/>
    <lineage>
        <taxon>Eukaryota</taxon>
        <taxon>Viridiplantae</taxon>
        <taxon>Streptophyta</taxon>
        <taxon>Embryophyta</taxon>
        <taxon>Tracheophyta</taxon>
        <taxon>Spermatophyta</taxon>
        <taxon>Magnoliopsida</taxon>
        <taxon>eudicotyledons</taxon>
        <taxon>Gunneridae</taxon>
        <taxon>Pentapetalae</taxon>
        <taxon>rosids</taxon>
        <taxon>malvids</taxon>
        <taxon>Sapindales</taxon>
        <taxon>Sapindaceae</taxon>
        <taxon>Hippocastanoideae</taxon>
        <taxon>Acereae</taxon>
        <taxon>Dipteronia</taxon>
    </lineage>
</organism>
<evidence type="ECO:0000313" key="2">
    <source>
        <dbReference type="EMBL" id="KAK3230347.1"/>
    </source>
</evidence>
<dbReference type="EMBL" id="JANJYJ010000001">
    <property type="protein sequence ID" value="KAK3230347.1"/>
    <property type="molecule type" value="Genomic_DNA"/>
</dbReference>
<dbReference type="InterPro" id="IPR052343">
    <property type="entry name" value="Retrotransposon-Effector_Assoc"/>
</dbReference>
<evidence type="ECO:0008006" key="4">
    <source>
        <dbReference type="Google" id="ProtNLM"/>
    </source>
</evidence>
<gene>
    <name evidence="2" type="ORF">Dsin_002228</name>
</gene>
<feature type="compositionally biased region" description="Basic and acidic residues" evidence="1">
    <location>
        <begin position="42"/>
        <end position="53"/>
    </location>
</feature>
<feature type="region of interest" description="Disordered" evidence="1">
    <location>
        <begin position="30"/>
        <end position="54"/>
    </location>
</feature>
<dbReference type="Proteomes" id="UP001281410">
    <property type="component" value="Unassembled WGS sequence"/>
</dbReference>
<protein>
    <recommendedName>
        <fullName evidence="4">Reverse transcriptase domain-containing protein</fullName>
    </recommendedName>
</protein>
<accession>A0AAE0EJS2</accession>
<reference evidence="2" key="1">
    <citation type="journal article" date="2023" name="Plant J.">
        <title>Genome sequences and population genomics provide insights into the demographic history, inbreeding, and mutation load of two 'living fossil' tree species of Dipteronia.</title>
        <authorList>
            <person name="Feng Y."/>
            <person name="Comes H.P."/>
            <person name="Chen J."/>
            <person name="Zhu S."/>
            <person name="Lu R."/>
            <person name="Zhang X."/>
            <person name="Li P."/>
            <person name="Qiu J."/>
            <person name="Olsen K.M."/>
            <person name="Qiu Y."/>
        </authorList>
    </citation>
    <scope>NUCLEOTIDE SEQUENCE</scope>
    <source>
        <strain evidence="2">NBL</strain>
    </source>
</reference>
<dbReference type="AlphaFoldDB" id="A0AAE0EJS2"/>